<comment type="caution">
    <text evidence="1">The sequence shown here is derived from an EMBL/GenBank/DDBJ whole genome shotgun (WGS) entry which is preliminary data.</text>
</comment>
<evidence type="ECO:0000313" key="1">
    <source>
        <dbReference type="EMBL" id="GAA2724842.1"/>
    </source>
</evidence>
<protein>
    <submittedName>
        <fullName evidence="1">Uncharacterized protein</fullName>
    </submittedName>
</protein>
<gene>
    <name evidence="1" type="ORF">GCM10010439_23410</name>
</gene>
<dbReference type="EMBL" id="BAAATZ010000007">
    <property type="protein sequence ID" value="GAA2724842.1"/>
    <property type="molecule type" value="Genomic_DNA"/>
</dbReference>
<proteinExistence type="predicted"/>
<organism evidence="1 2">
    <name type="scientific">Actinocorallia aurantiaca</name>
    <dbReference type="NCBI Taxonomy" id="46204"/>
    <lineage>
        <taxon>Bacteria</taxon>
        <taxon>Bacillati</taxon>
        <taxon>Actinomycetota</taxon>
        <taxon>Actinomycetes</taxon>
        <taxon>Streptosporangiales</taxon>
        <taxon>Thermomonosporaceae</taxon>
        <taxon>Actinocorallia</taxon>
    </lineage>
</organism>
<sequence length="187" mass="20458">MNHEELLRESRRILEEGGVEAPSLPVAASGTFPLNCDIAGDIALVTFISSLPGEDAYRSEEYVFERIRGTWEYLGGGAASMEFPIPVRRSREDLNGTHMRLTGHGLTKRRRVGDLPTEGWISTAELRLSDEVALFRLDDRPVPVPGHGIVSAIWPTLESATATALASDGRTLSSLVLEPRVWTTTSS</sequence>
<dbReference type="Proteomes" id="UP001501842">
    <property type="component" value="Unassembled WGS sequence"/>
</dbReference>
<dbReference type="RefSeq" id="WP_344450329.1">
    <property type="nucleotide sequence ID" value="NZ_BAAATZ010000007.1"/>
</dbReference>
<keyword evidence="2" id="KW-1185">Reference proteome</keyword>
<evidence type="ECO:0000313" key="2">
    <source>
        <dbReference type="Proteomes" id="UP001501842"/>
    </source>
</evidence>
<reference evidence="2" key="1">
    <citation type="journal article" date="2019" name="Int. J. Syst. Evol. Microbiol.">
        <title>The Global Catalogue of Microorganisms (GCM) 10K type strain sequencing project: providing services to taxonomists for standard genome sequencing and annotation.</title>
        <authorList>
            <consortium name="The Broad Institute Genomics Platform"/>
            <consortium name="The Broad Institute Genome Sequencing Center for Infectious Disease"/>
            <person name="Wu L."/>
            <person name="Ma J."/>
        </authorList>
    </citation>
    <scope>NUCLEOTIDE SEQUENCE [LARGE SCALE GENOMIC DNA]</scope>
    <source>
        <strain evidence="2">JCM 8201</strain>
    </source>
</reference>
<accession>A0ABP6GNW3</accession>
<name>A0ABP6GNW3_9ACTN</name>